<dbReference type="Proteomes" id="UP001175211">
    <property type="component" value="Unassembled WGS sequence"/>
</dbReference>
<feature type="transmembrane region" description="Helical" evidence="2">
    <location>
        <begin position="144"/>
        <end position="166"/>
    </location>
</feature>
<keyword evidence="2" id="KW-1133">Transmembrane helix</keyword>
<comment type="caution">
    <text evidence="3">The sequence shown here is derived from an EMBL/GenBank/DDBJ whole genome shotgun (WGS) entry which is preliminary data.</text>
</comment>
<feature type="region of interest" description="Disordered" evidence="1">
    <location>
        <begin position="262"/>
        <end position="317"/>
    </location>
</feature>
<proteinExistence type="predicted"/>
<keyword evidence="2" id="KW-0472">Membrane</keyword>
<sequence length="317" mass="34909">MYPDRHLGYIPESLPSHCGTSSRPVGRAIVVDITLLYIFTAIDFALIWSNIHCSVFINHGQNLWTENVFYGSPGVTTIISAGTASAVGTILADSTMIWRCWIVWGRQWVIVLLPILFLLSATAFKIIGEYQDFNISNGYTFDFVLYSSFLLATTLWCTSLIVYRIVTVGGEAVGGEVRTDRHIIEVLVELSALYSACLILYVGFYARDSYLGPYFDILAGSTRGIAPTLLVGRVAAGHARPDDSWQGSVVLGSLRFTFGTHTRGHGSTMSDDPEAQREGDSEYGHPILLVESQENGLDAQQDRPEDDPNTVLVVSRD</sequence>
<gene>
    <name evidence="3" type="ORF">EV420DRAFT_1556059</name>
</gene>
<organism evidence="3 4">
    <name type="scientific">Armillaria tabescens</name>
    <name type="common">Ringless honey mushroom</name>
    <name type="synonym">Agaricus tabescens</name>
    <dbReference type="NCBI Taxonomy" id="1929756"/>
    <lineage>
        <taxon>Eukaryota</taxon>
        <taxon>Fungi</taxon>
        <taxon>Dikarya</taxon>
        <taxon>Basidiomycota</taxon>
        <taxon>Agaricomycotina</taxon>
        <taxon>Agaricomycetes</taxon>
        <taxon>Agaricomycetidae</taxon>
        <taxon>Agaricales</taxon>
        <taxon>Marasmiineae</taxon>
        <taxon>Physalacriaceae</taxon>
        <taxon>Desarmillaria</taxon>
    </lineage>
</organism>
<feature type="transmembrane region" description="Helical" evidence="2">
    <location>
        <begin position="68"/>
        <end position="91"/>
    </location>
</feature>
<dbReference type="EMBL" id="JAUEPS010000027">
    <property type="protein sequence ID" value="KAK0454277.1"/>
    <property type="molecule type" value="Genomic_DNA"/>
</dbReference>
<feature type="transmembrane region" description="Helical" evidence="2">
    <location>
        <begin position="29"/>
        <end position="48"/>
    </location>
</feature>
<dbReference type="RefSeq" id="XP_060328665.1">
    <property type="nucleotide sequence ID" value="XM_060473658.1"/>
</dbReference>
<feature type="transmembrane region" description="Helical" evidence="2">
    <location>
        <begin position="103"/>
        <end position="124"/>
    </location>
</feature>
<evidence type="ECO:0000313" key="3">
    <source>
        <dbReference type="EMBL" id="KAK0454277.1"/>
    </source>
</evidence>
<feature type="transmembrane region" description="Helical" evidence="2">
    <location>
        <begin position="186"/>
        <end position="206"/>
    </location>
</feature>
<evidence type="ECO:0000256" key="2">
    <source>
        <dbReference type="SAM" id="Phobius"/>
    </source>
</evidence>
<feature type="compositionally biased region" description="Basic and acidic residues" evidence="1">
    <location>
        <begin position="274"/>
        <end position="283"/>
    </location>
</feature>
<accession>A0AA39N1A4</accession>
<name>A0AA39N1A4_ARMTA</name>
<evidence type="ECO:0000313" key="4">
    <source>
        <dbReference type="Proteomes" id="UP001175211"/>
    </source>
</evidence>
<dbReference type="GeneID" id="85357206"/>
<reference evidence="3" key="1">
    <citation type="submission" date="2023-06" db="EMBL/GenBank/DDBJ databases">
        <authorList>
            <consortium name="Lawrence Berkeley National Laboratory"/>
            <person name="Ahrendt S."/>
            <person name="Sahu N."/>
            <person name="Indic B."/>
            <person name="Wong-Bajracharya J."/>
            <person name="Merenyi Z."/>
            <person name="Ke H.-M."/>
            <person name="Monk M."/>
            <person name="Kocsube S."/>
            <person name="Drula E."/>
            <person name="Lipzen A."/>
            <person name="Balint B."/>
            <person name="Henrissat B."/>
            <person name="Andreopoulos B."/>
            <person name="Martin F.M."/>
            <person name="Harder C.B."/>
            <person name="Rigling D."/>
            <person name="Ford K.L."/>
            <person name="Foster G.D."/>
            <person name="Pangilinan J."/>
            <person name="Papanicolaou A."/>
            <person name="Barry K."/>
            <person name="LaButti K."/>
            <person name="Viragh M."/>
            <person name="Koriabine M."/>
            <person name="Yan M."/>
            <person name="Riley R."/>
            <person name="Champramary S."/>
            <person name="Plett K.L."/>
            <person name="Tsai I.J."/>
            <person name="Slot J."/>
            <person name="Sipos G."/>
            <person name="Plett J."/>
            <person name="Nagy L.G."/>
            <person name="Grigoriev I.V."/>
        </authorList>
    </citation>
    <scope>NUCLEOTIDE SEQUENCE</scope>
    <source>
        <strain evidence="3">CCBAS 213</strain>
    </source>
</reference>
<evidence type="ECO:0000256" key="1">
    <source>
        <dbReference type="SAM" id="MobiDB-lite"/>
    </source>
</evidence>
<protein>
    <submittedName>
        <fullName evidence="3">Uncharacterized protein</fullName>
    </submittedName>
</protein>
<keyword evidence="2" id="KW-0812">Transmembrane</keyword>
<dbReference type="AlphaFoldDB" id="A0AA39N1A4"/>
<keyword evidence="4" id="KW-1185">Reference proteome</keyword>